<evidence type="ECO:0000313" key="8">
    <source>
        <dbReference type="Proteomes" id="UP000005666"/>
    </source>
</evidence>
<dbReference type="GO" id="GO:0000022">
    <property type="term" value="P:mitotic spindle elongation"/>
    <property type="evidence" value="ECO:0007669"/>
    <property type="project" value="EnsemblFungi"/>
</dbReference>
<evidence type="ECO:0000259" key="4">
    <source>
        <dbReference type="Pfam" id="PF12550"/>
    </source>
</evidence>
<dbReference type="GO" id="GO:0019237">
    <property type="term" value="F:centromeric DNA binding"/>
    <property type="evidence" value="ECO:0007669"/>
    <property type="project" value="EnsemblFungi"/>
</dbReference>
<dbReference type="GO" id="GO:0000921">
    <property type="term" value="P:septin ring assembly"/>
    <property type="evidence" value="ECO:0007669"/>
    <property type="project" value="EnsemblFungi"/>
</dbReference>
<evidence type="ECO:0000259" key="6">
    <source>
        <dbReference type="Pfam" id="PF21400"/>
    </source>
</evidence>
<dbReference type="Pfam" id="PF12550">
    <property type="entry name" value="GCR1_C"/>
    <property type="match status" value="1"/>
</dbReference>
<dbReference type="InterPro" id="IPR038279">
    <property type="entry name" value="Ndc10_dom2_sf"/>
</dbReference>
<dbReference type="GO" id="GO:0051382">
    <property type="term" value="P:kinetochore assembly"/>
    <property type="evidence" value="ECO:0007669"/>
    <property type="project" value="EnsemblFungi"/>
</dbReference>
<dbReference type="GeneID" id="11534443"/>
<dbReference type="InterPro" id="IPR022210">
    <property type="entry name" value="TF_GCR1-like"/>
</dbReference>
<feature type="compositionally biased region" description="Acidic residues" evidence="3">
    <location>
        <begin position="659"/>
        <end position="669"/>
    </location>
</feature>
<keyword evidence="1" id="KW-0238">DNA-binding</keyword>
<dbReference type="InterPro" id="IPR010998">
    <property type="entry name" value="Integrase_recombinase_N"/>
</dbReference>
<dbReference type="CDD" id="cd11602">
    <property type="entry name" value="Ndc10"/>
    <property type="match status" value="1"/>
</dbReference>
<feature type="domain" description="NDC10 N-terminal" evidence="6">
    <location>
        <begin position="10"/>
        <end position="143"/>
    </location>
</feature>
<gene>
    <name evidence="7" type="primary">TPHA0D03320</name>
    <name evidence="7" type="ordered locus">TPHA_0D03320</name>
</gene>
<organism evidence="7 8">
    <name type="scientific">Tetrapisispora phaffii (strain ATCC 24235 / CBS 4417 / NBRC 1672 / NRRL Y-8282 / UCD 70-5)</name>
    <name type="common">Yeast</name>
    <name type="synonym">Fabospora phaffii</name>
    <dbReference type="NCBI Taxonomy" id="1071381"/>
    <lineage>
        <taxon>Eukaryota</taxon>
        <taxon>Fungi</taxon>
        <taxon>Dikarya</taxon>
        <taxon>Ascomycota</taxon>
        <taxon>Saccharomycotina</taxon>
        <taxon>Saccharomycetes</taxon>
        <taxon>Saccharomycetales</taxon>
        <taxon>Saccharomycetaceae</taxon>
        <taxon>Tetrapisispora</taxon>
    </lineage>
</organism>
<proteinExistence type="predicted"/>
<dbReference type="OrthoDB" id="4032152at2759"/>
<dbReference type="RefSeq" id="XP_003685402.1">
    <property type="nucleotide sequence ID" value="XM_003685354.1"/>
</dbReference>
<name>G8BSZ7_TETPH</name>
<feature type="region of interest" description="Disordered" evidence="3">
    <location>
        <begin position="627"/>
        <end position="669"/>
    </location>
</feature>
<dbReference type="InterPro" id="IPR031872">
    <property type="entry name" value="NDC10_II"/>
</dbReference>
<evidence type="ECO:0000313" key="7">
    <source>
        <dbReference type="EMBL" id="CCE62968.1"/>
    </source>
</evidence>
<protein>
    <recommendedName>
        <fullName evidence="9">Transcription activator GCR1-like domain-containing protein</fullName>
    </recommendedName>
</protein>
<dbReference type="Gene3D" id="1.10.150.130">
    <property type="match status" value="1"/>
</dbReference>
<dbReference type="OMA" id="LEWFTPN"/>
<sequence>MGSAPNTHNAKAQQLFDALTERTKHQYKSYYGRYIKWCEENKLISKSLNENEIFEKLPLSSMLFHCFLLDLYISKDSNDNNDKITTTNDDKENLIAENIGVKLSTLKKIISSLKFLVRVCTVYNNENVSKVDDKYLENITKLHSSWYDFIENINNTINLTNTYPPLLRVSMNMWNPQTINLNEKVFKTTSEKLKFLIDFHFTNYLNLSYSERAELKLSDLTTNNEKNIIEINKPNDPSQMNPMVLLPQDCPFLCPLTSLAASLFLRFYGIKNVYKGDGFPDVSKISKPSQSDYDKEAKLSANVVHWQDLPLIRGKSPLDYPKDVTMSSYYNMIFRYCHLPYKRREYFQDRQEVFPKWNKQEFEEESHQYESIAKQFFKYNVPHDFITILNHKSPYNSFESLSKNFTNEEQLPSHLLVQLFPEIGYFKNSADNLNKEALEFIKVIEALRNTLLKNLPYLYHFFPHHDLFNDTILTSPEFQKYFKEVIGKVQISNGVKLPFELLPGYDNFTENDLYNILVEPPFRTSNNSSGQLVTLAATSDINQNGTVPDNGKKLIDGLQTIFNNINIDEESKKLAIKQLKSLGKSISIETEPVQKSIHYVKNENHATNGDNIIGDVKKAPSIGLLDLDSSSDEESGNNFSNNDRNFGNKKVNPKINYDEREDESDDGDDNLQEEMRFMINELVGEKLRSTMKENMDRFEEKVEKMITTMVERKVNDIVKEQLDAFKEEFMKYQKKRPIGDVEKDNSHNISTDKIEEPEVKKTTLNKKMTRYESITDEKNNKTIFKINPSITSIEDIIYEWFTPNPSMDNECIHSMNKKFGKNWRTEFESVYKQKKIIIELYIYLVNQVGYENIKAVHMIETLSEQVYNKDTSTYSRYEILAQYLKSWKRKHNNSFEGLKLLPIV</sequence>
<dbReference type="Gene3D" id="1.10.443.20">
    <property type="entry name" value="Centromere DNA-binding protein complex CBF3 subunit, domain 2"/>
    <property type="match status" value="1"/>
</dbReference>
<evidence type="ECO:0000259" key="5">
    <source>
        <dbReference type="Pfam" id="PF16787"/>
    </source>
</evidence>
<dbReference type="AlphaFoldDB" id="G8BSZ7"/>
<reference evidence="7 8" key="1">
    <citation type="journal article" date="2011" name="Proc. Natl. Acad. Sci. U.S.A.">
        <title>Evolutionary erosion of yeast sex chromosomes by mating-type switching accidents.</title>
        <authorList>
            <person name="Gordon J.L."/>
            <person name="Armisen D."/>
            <person name="Proux-Wera E."/>
            <person name="Oheigeartaigh S.S."/>
            <person name="Byrne K.P."/>
            <person name="Wolfe K.H."/>
        </authorList>
    </citation>
    <scope>NUCLEOTIDE SEQUENCE [LARGE SCALE GENOMIC DNA]</scope>
    <source>
        <strain evidence="8">ATCC 24235 / CBS 4417 / NBRC 1672 / NRRL Y-8282 / UCD 70-5</strain>
    </source>
</reference>
<dbReference type="InterPro" id="IPR049055">
    <property type="entry name" value="NDC10_N"/>
</dbReference>
<dbReference type="GO" id="GO:0008301">
    <property type="term" value="F:DNA binding, bending"/>
    <property type="evidence" value="ECO:0007669"/>
    <property type="project" value="EnsemblFungi"/>
</dbReference>
<dbReference type="KEGG" id="tpf:TPHA_0D03320"/>
<feature type="domain" description="Transcription activator GCR1-like" evidence="4">
    <location>
        <begin position="784"/>
        <end position="861"/>
    </location>
</feature>
<feature type="coiled-coil region" evidence="2">
    <location>
        <begin position="688"/>
        <end position="735"/>
    </location>
</feature>
<accession>G8BSZ7</accession>
<evidence type="ECO:0008006" key="9">
    <source>
        <dbReference type="Google" id="ProtNLM"/>
    </source>
</evidence>
<dbReference type="Proteomes" id="UP000005666">
    <property type="component" value="Chromosome 4"/>
</dbReference>
<dbReference type="GO" id="GO:0031518">
    <property type="term" value="C:CBF3 complex"/>
    <property type="evidence" value="ECO:0007669"/>
    <property type="project" value="EnsemblFungi"/>
</dbReference>
<keyword evidence="8" id="KW-1185">Reference proteome</keyword>
<dbReference type="eggNOG" id="ENOG502QVZD">
    <property type="taxonomic scope" value="Eukaryota"/>
</dbReference>
<dbReference type="Pfam" id="PF16787">
    <property type="entry name" value="NDC10_II"/>
    <property type="match status" value="1"/>
</dbReference>
<keyword evidence="2" id="KW-0175">Coiled coil</keyword>
<dbReference type="GO" id="GO:0000776">
    <property type="term" value="C:kinetochore"/>
    <property type="evidence" value="ECO:0007669"/>
    <property type="project" value="EnsemblFungi"/>
</dbReference>
<evidence type="ECO:0000256" key="1">
    <source>
        <dbReference type="ARBA" id="ARBA00023125"/>
    </source>
</evidence>
<evidence type="ECO:0000256" key="3">
    <source>
        <dbReference type="SAM" id="MobiDB-lite"/>
    </source>
</evidence>
<dbReference type="EMBL" id="HE612859">
    <property type="protein sequence ID" value="CCE62968.1"/>
    <property type="molecule type" value="Genomic_DNA"/>
</dbReference>
<feature type="compositionally biased region" description="Low complexity" evidence="3">
    <location>
        <begin position="636"/>
        <end position="645"/>
    </location>
</feature>
<dbReference type="STRING" id="1071381.G8BSZ7"/>
<feature type="domain" description="Ndc10" evidence="5">
    <location>
        <begin position="166"/>
        <end position="479"/>
    </location>
</feature>
<dbReference type="HOGENOM" id="CLU_320281_0_0_1"/>
<dbReference type="GO" id="GO:0051233">
    <property type="term" value="C:spindle midzone"/>
    <property type="evidence" value="ECO:0007669"/>
    <property type="project" value="EnsemblFungi"/>
</dbReference>
<evidence type="ECO:0000256" key="2">
    <source>
        <dbReference type="SAM" id="Coils"/>
    </source>
</evidence>
<dbReference type="Pfam" id="PF21400">
    <property type="entry name" value="Ndc10_N"/>
    <property type="match status" value="1"/>
</dbReference>